<dbReference type="InterPro" id="IPR035069">
    <property type="entry name" value="TTHA1013/TTHA0281-like"/>
</dbReference>
<name>A0A7G9FU06_9FIRM</name>
<protein>
    <submittedName>
        <fullName evidence="2">Type II toxin-antitoxin system HicB family antitoxin</fullName>
    </submittedName>
</protein>
<dbReference type="EMBL" id="CP060633">
    <property type="protein sequence ID" value="QNM02038.1"/>
    <property type="molecule type" value="Genomic_DNA"/>
</dbReference>
<dbReference type="Proteomes" id="UP000515981">
    <property type="component" value="Chromosome"/>
</dbReference>
<dbReference type="Pfam" id="PF15919">
    <property type="entry name" value="HicB_lk_antitox"/>
    <property type="match status" value="1"/>
</dbReference>
<dbReference type="Gene3D" id="3.30.160.250">
    <property type="match status" value="1"/>
</dbReference>
<dbReference type="SUPFAM" id="SSF143100">
    <property type="entry name" value="TTHA1013/TTHA0281-like"/>
    <property type="match status" value="1"/>
</dbReference>
<dbReference type="PANTHER" id="PTHR34504">
    <property type="entry name" value="ANTITOXIN HICB"/>
    <property type="match status" value="1"/>
</dbReference>
<keyword evidence="3" id="KW-1185">Reference proteome</keyword>
<evidence type="ECO:0000259" key="1">
    <source>
        <dbReference type="Pfam" id="PF15919"/>
    </source>
</evidence>
<dbReference type="PANTHER" id="PTHR34504:SF2">
    <property type="entry name" value="UPF0150 PROTEIN SSL0259"/>
    <property type="match status" value="1"/>
</dbReference>
<reference evidence="2 3" key="1">
    <citation type="submission" date="2020-08" db="EMBL/GenBank/DDBJ databases">
        <authorList>
            <person name="Liu C."/>
            <person name="Sun Q."/>
        </authorList>
    </citation>
    <scope>NUCLEOTIDE SEQUENCE [LARGE SCALE GENOMIC DNA]</scope>
    <source>
        <strain evidence="2 3">NSJ-8</strain>
    </source>
</reference>
<gene>
    <name evidence="2" type="ORF">H9Q77_13280</name>
</gene>
<organism evidence="2 3">
    <name type="scientific">Simiaoa sunii</name>
    <dbReference type="NCBI Taxonomy" id="2763672"/>
    <lineage>
        <taxon>Bacteria</taxon>
        <taxon>Bacillati</taxon>
        <taxon>Bacillota</taxon>
        <taxon>Clostridia</taxon>
        <taxon>Lachnospirales</taxon>
        <taxon>Lachnospiraceae</taxon>
        <taxon>Simiaoa</taxon>
    </lineage>
</organism>
<accession>A0A7G9FU06</accession>
<dbReference type="InterPro" id="IPR031807">
    <property type="entry name" value="HicB-like"/>
</dbReference>
<evidence type="ECO:0000313" key="3">
    <source>
        <dbReference type="Proteomes" id="UP000515981"/>
    </source>
</evidence>
<dbReference type="KEGG" id="ssun:H9Q77_13280"/>
<sequence>MQYTYTAVITEKDGTFYAKIPDVDGCITTAPTLTEAIALITDALNLCLVGLEDEEITPNEPTPQAEIPHLPTDILTIIQADTIKYRSMTDTKAVRKNVSLPAWMSKLADKRGINCSKVLQEALTTKLL</sequence>
<feature type="domain" description="HicB-like antitoxin of toxin-antitoxin system" evidence="1">
    <location>
        <begin position="5"/>
        <end position="110"/>
    </location>
</feature>
<dbReference type="InterPro" id="IPR051404">
    <property type="entry name" value="TA_system_antitoxin"/>
</dbReference>
<dbReference type="RefSeq" id="WP_249325849.1">
    <property type="nucleotide sequence ID" value="NZ_CP060633.1"/>
</dbReference>
<proteinExistence type="predicted"/>
<dbReference type="AlphaFoldDB" id="A0A7G9FU06"/>
<evidence type="ECO:0000313" key="2">
    <source>
        <dbReference type="EMBL" id="QNM02038.1"/>
    </source>
</evidence>